<keyword evidence="13" id="KW-0325">Glycoprotein</keyword>
<evidence type="ECO:0000259" key="20">
    <source>
        <dbReference type="PROSITE" id="PS50056"/>
    </source>
</evidence>
<dbReference type="FunFam" id="2.60.40.10:FF:000010">
    <property type="entry name" value="receptor-type tyrosine-protein phosphatase delta isoform X1"/>
    <property type="match status" value="1"/>
</dbReference>
<sequence>MSTVAAAHPAQTGSFALVQKPFGNYAPSVSESTQQDLTHPDIVEVGGGIQVAMTIEFDEGAGAVLRIQPLRAPRDENIYECVARNSGGEVSVTAKLAIIREDLLPFGFPSIDMGPQLKVVERTRTATMLCAASGIPDPEISWFKDFLPVDPSSSQGRIKQLRSGALQIENSEETDQGKYECVATNSQGVRYSSPANLYVRVRRVPPRFSILPSNHEIMPGGSVNITCVAVGSPMPYVKWMLGTEDLTPEDEMPIGRNVLELNGVRESANYTCVAMSSLGIIEATAQVLVKTLPKPPGTPIVTETTATSVTITWDSGNPDPVSYYIIQYRAKGPDSKYETVDSITTTRYSIGGLYPNTEYEIRVSAFNSIGQGPPSTRVDARTGEQAPASPPRNVQAQIISQNSVMVRWEEPEEPNGQVKGYRVYYTMDPSRPMNEWQIHNVQDSVITTIQNLITSETYTIQVLAFTSVGDGPFSDPVHVKVMPGVPGQPGKFKVGKVSDTSIELTWEPAYTKEAIVNYELLYKPVKFGSLEKLTFGPRNSYTVEGLKANTEYSFSLAAISSKGIGAFTNELVQRTSQAKPSAAPKGVSCESASSTSLRVSWRPPPVEGQNGELAGYELRYQRVSGAGGGGQGQEMKGLPIAALQGQTVVEGLEKWSWYNISMAAFTTEGTGPNSPTVLCRTDEDVPSAAPRQVDVKPLNSSALRVTWRSVLPRLRQGQIRGYQVHFSRAESGESRNLPRIKDILLDESQMEEDDSTLYELILGSLKPETVYSVSVAAYTTKGDGTHSKPKLVQTPGIVPGPPSLWVRPGSGPSVVVRWAPPLECSESGSDSRRAPVEIQGYRLQFGLKNATLNTTVDFTNREKNFTVTNLSPGSSYVFVLSAKSRAGYGDVAQQEITVPMFPPLGYPKILDFVNATCCSLQLSWLPLAPEESNAIITEYTIAYKEAAGPKPSAGPSDSPARPAPPWLITLPASDSSYIILGLNHSTFYELQLRAHNKAGPGPLSPPLVCRTLALETDVPRNFSVNLATKTSVLLTWEFPESSNPYRFTVEYNRQKVEVDARLRKAVIPNLQPDTSYDFKITAPEGNMGGLRHRITAKTSPPITIRRPEIDHTRDTETTVTIILPSLESRSPIKNVYVVVVPLRRARGVIRHLKSPDEMDLEELLKDISQRQRDSRQQKQVDLRRAYITARFTPATLPAFFTLGDQLDYGGFENRALEPGQEYVFFILAELNSTTGKMYVASPYTDPVIAPDSDPQPLDAGDGLIWVVGPVLAVVFIICIVIAILLYKNKRKDSEPGTKSLLSNAEMMAHHPTDPVEMRRINFQTPGMMSHPPIPISELAEHIELLKANDNLRLSQEYEIKCDQYWPSRGTETYGMIQVTLLDTMELATFCVRTLSLHKATDNSDFSDSTDSLPVPYLRVAAVNGERCVSSSLPPGQITVCQNAMLERIRQERTVDIYGHVTLMRSQRNYMVQTEDQYSFIHEALLEAVACGNTEVAARSLYSYMQKLSKVESGEHVTGMELEFKRLANTKAHTSRFVTANLPCNKFKNRLVNIMPYETTRVCLQPIRGLEGSDYINASYIDGYRQQRGYIATQGPLAETTEDFWRMLWEHNSTIVVMLTKLREMGREKCHQYWPAERSARYQYFVVDPMAEYNMPQYILREFKVTDARDGQSRTVRQFQFTDWPEQGVPKSGEGFIDFIGQVHKTKEQFGQDGPISVHCSAGVGRTGVFITLSIVLERMRYEGAVDIFQTVKMLRTQRPAMVQTEDEYQFCYQAALEYLGSFDHYATSLDGAKKGGNRFGSKKSRHSLSLDDARQEIQELNHSLNSNMSAREKTIPEETHELSHELLNHYSFVSLRNREMCYKLLQSETESPGISPHLSSADNEADQDLVSSYSSLEDSVDHDLSRQNSVDLDTGFPHVSSEAPTRCRSTGVCKRSQTDTQPVSYPHDVVELMIFVWSSCVVDLEGRGEGCPVRLPRRIKESRRSLLHLPRVVKIQSHELISLHHILSSKKQHKITNHNTKNRIASSSHSTVQVDAANDRF</sequence>
<dbReference type="InterPro" id="IPR000242">
    <property type="entry name" value="PTP_cat"/>
</dbReference>
<dbReference type="InterPro" id="IPR000387">
    <property type="entry name" value="Tyr_Pase_dom"/>
</dbReference>
<dbReference type="CDD" id="cd05739">
    <property type="entry name" value="IgI_3_RPTP_IIa_LAR_like"/>
    <property type="match status" value="1"/>
</dbReference>
<feature type="domain" description="Fibronectin type-III" evidence="22">
    <location>
        <begin position="906"/>
        <end position="1014"/>
    </location>
</feature>
<evidence type="ECO:0000256" key="15">
    <source>
        <dbReference type="ARBA" id="ARBA00051722"/>
    </source>
</evidence>
<feature type="domain" description="Fibronectin type-III" evidence="22">
    <location>
        <begin position="689"/>
        <end position="797"/>
    </location>
</feature>
<proteinExistence type="inferred from homology"/>
<comment type="subcellular location">
    <subcellularLocation>
        <location evidence="1">Membrane</location>
        <topology evidence="1">Single-pass type I membrane protein</topology>
    </subcellularLocation>
</comment>
<dbReference type="PROSITE" id="PS50056">
    <property type="entry name" value="TYR_PHOSPHATASE_2"/>
    <property type="match status" value="1"/>
</dbReference>
<evidence type="ECO:0000256" key="9">
    <source>
        <dbReference type="ARBA" id="ARBA00022989"/>
    </source>
</evidence>
<evidence type="ECO:0000256" key="14">
    <source>
        <dbReference type="ARBA" id="ARBA00023319"/>
    </source>
</evidence>
<keyword evidence="10 18" id="KW-0472">Membrane</keyword>
<dbReference type="FunFam" id="2.60.40.10:FF:000027">
    <property type="entry name" value="receptor-type tyrosine-protein phosphatase delta isoform X1"/>
    <property type="match status" value="1"/>
</dbReference>
<protein>
    <recommendedName>
        <fullName evidence="3">protein-tyrosine-phosphatase</fullName>
        <ecNumber evidence="3">3.1.3.48</ecNumber>
    </recommendedName>
</protein>
<accession>A0A6A4TV85</accession>
<dbReference type="EMBL" id="VEVO01000001">
    <property type="protein sequence ID" value="KAF0047074.1"/>
    <property type="molecule type" value="Genomic_DNA"/>
</dbReference>
<evidence type="ECO:0000256" key="12">
    <source>
        <dbReference type="ARBA" id="ARBA00023170"/>
    </source>
</evidence>
<dbReference type="InterPro" id="IPR036116">
    <property type="entry name" value="FN3_sf"/>
</dbReference>
<dbReference type="PROSITE" id="PS50055">
    <property type="entry name" value="TYR_PHOSPHATASE_PTP"/>
    <property type="match status" value="2"/>
</dbReference>
<evidence type="ECO:0000256" key="6">
    <source>
        <dbReference type="ARBA" id="ARBA00022737"/>
    </source>
</evidence>
<dbReference type="SUPFAM" id="SSF49265">
    <property type="entry name" value="Fibronectin type III"/>
    <property type="match status" value="5"/>
</dbReference>
<feature type="compositionally biased region" description="Polar residues" evidence="17">
    <location>
        <begin position="2020"/>
        <end position="2033"/>
    </location>
</feature>
<keyword evidence="4 18" id="KW-0812">Transmembrane</keyword>
<dbReference type="InterPro" id="IPR003595">
    <property type="entry name" value="Tyr_Pase_cat"/>
</dbReference>
<evidence type="ECO:0000259" key="19">
    <source>
        <dbReference type="PROSITE" id="PS50055"/>
    </source>
</evidence>
<comment type="catalytic activity">
    <reaction evidence="15">
        <text>O-phospho-L-tyrosyl-[protein] + H2O = L-tyrosyl-[protein] + phosphate</text>
        <dbReference type="Rhea" id="RHEA:10684"/>
        <dbReference type="Rhea" id="RHEA-COMP:10136"/>
        <dbReference type="Rhea" id="RHEA-COMP:20101"/>
        <dbReference type="ChEBI" id="CHEBI:15377"/>
        <dbReference type="ChEBI" id="CHEBI:43474"/>
        <dbReference type="ChEBI" id="CHEBI:46858"/>
        <dbReference type="ChEBI" id="CHEBI:61978"/>
        <dbReference type="EC" id="3.1.3.48"/>
    </reaction>
</comment>
<dbReference type="InterPro" id="IPR029021">
    <property type="entry name" value="Prot-tyrosine_phosphatase-like"/>
</dbReference>
<evidence type="ECO:0000256" key="17">
    <source>
        <dbReference type="SAM" id="MobiDB-lite"/>
    </source>
</evidence>
<dbReference type="PROSITE" id="PS50835">
    <property type="entry name" value="IG_LIKE"/>
    <property type="match status" value="2"/>
</dbReference>
<dbReference type="GO" id="GO:0004725">
    <property type="term" value="F:protein tyrosine phosphatase activity"/>
    <property type="evidence" value="ECO:0007669"/>
    <property type="project" value="UniProtKB-EC"/>
</dbReference>
<dbReference type="InterPro" id="IPR007110">
    <property type="entry name" value="Ig-like_dom"/>
</dbReference>
<evidence type="ECO:0000256" key="5">
    <source>
        <dbReference type="ARBA" id="ARBA00022729"/>
    </source>
</evidence>
<evidence type="ECO:0000256" key="11">
    <source>
        <dbReference type="ARBA" id="ARBA00023157"/>
    </source>
</evidence>
<feature type="domain" description="Ig-like" evidence="21">
    <location>
        <begin position="206"/>
        <end position="288"/>
    </location>
</feature>
<dbReference type="FunFam" id="3.90.190.10:FF:000002">
    <property type="entry name" value="receptor-type tyrosine-protein phosphatase delta isoform X2"/>
    <property type="match status" value="1"/>
</dbReference>
<dbReference type="InterPro" id="IPR016130">
    <property type="entry name" value="Tyr_Pase_AS"/>
</dbReference>
<feature type="domain" description="Tyrosine-protein phosphatase" evidence="19">
    <location>
        <begin position="1519"/>
        <end position="1778"/>
    </location>
</feature>
<dbReference type="Proteomes" id="UP000438429">
    <property type="component" value="Unassembled WGS sequence"/>
</dbReference>
<dbReference type="Pfam" id="PF00041">
    <property type="entry name" value="fn3"/>
    <property type="match status" value="8"/>
</dbReference>
<reference evidence="23 24" key="1">
    <citation type="submission" date="2019-06" db="EMBL/GenBank/DDBJ databases">
        <title>Draft genomes of female and male turbot (Scophthalmus maximus).</title>
        <authorList>
            <person name="Xu H."/>
            <person name="Xu X.-W."/>
            <person name="Shao C."/>
            <person name="Chen S."/>
        </authorList>
    </citation>
    <scope>NUCLEOTIDE SEQUENCE [LARGE SCALE GENOMIC DNA]</scope>
    <source>
        <strain evidence="23">Ysfricsl-2016a</strain>
        <tissue evidence="23">Blood</tissue>
    </source>
</reference>
<evidence type="ECO:0000256" key="18">
    <source>
        <dbReference type="SAM" id="Phobius"/>
    </source>
</evidence>
<feature type="domain" description="Tyrosine specific protein phosphatases" evidence="20">
    <location>
        <begin position="1696"/>
        <end position="1769"/>
    </location>
</feature>
<dbReference type="SMART" id="SM00408">
    <property type="entry name" value="IGc2"/>
    <property type="match status" value="2"/>
</dbReference>
<feature type="transmembrane region" description="Helical" evidence="18">
    <location>
        <begin position="1262"/>
        <end position="1286"/>
    </location>
</feature>
<feature type="domain" description="Fibronectin type-III" evidence="22">
    <location>
        <begin position="295"/>
        <end position="385"/>
    </location>
</feature>
<dbReference type="EC" id="3.1.3.48" evidence="3"/>
<keyword evidence="7" id="KW-0378">Hydrolase</keyword>
<dbReference type="CDD" id="cd00063">
    <property type="entry name" value="FN3"/>
    <property type="match status" value="8"/>
</dbReference>
<dbReference type="GO" id="GO:0005886">
    <property type="term" value="C:plasma membrane"/>
    <property type="evidence" value="ECO:0007669"/>
    <property type="project" value="UniProtKB-ARBA"/>
</dbReference>
<feature type="region of interest" description="Disordered" evidence="17">
    <location>
        <begin position="370"/>
        <end position="391"/>
    </location>
</feature>
<evidence type="ECO:0000313" key="24">
    <source>
        <dbReference type="Proteomes" id="UP000438429"/>
    </source>
</evidence>
<comment type="similarity">
    <text evidence="2">Belongs to the protein-tyrosine phosphatase family. Receptor class 2A subfamily.</text>
</comment>
<keyword evidence="5" id="KW-0732">Signal</keyword>
<feature type="domain" description="Fibronectin type-III" evidence="22">
    <location>
        <begin position="390"/>
        <end position="484"/>
    </location>
</feature>
<dbReference type="GO" id="GO:0050808">
    <property type="term" value="P:synapse organization"/>
    <property type="evidence" value="ECO:0007669"/>
    <property type="project" value="UniProtKB-ARBA"/>
</dbReference>
<keyword evidence="8" id="KW-0904">Protein phosphatase</keyword>
<name>A0A6A4TV85_SCOMX</name>
<dbReference type="InterPro" id="IPR050713">
    <property type="entry name" value="RTP_Phos/Ushers"/>
</dbReference>
<dbReference type="InterPro" id="IPR003961">
    <property type="entry name" value="FN3_dom"/>
</dbReference>
<keyword evidence="16" id="KW-0175">Coiled coil</keyword>
<dbReference type="FunFam" id="2.60.40.10:FF:000066">
    <property type="entry name" value="receptor-type tyrosine-protein phosphatase delta isoform X1"/>
    <property type="match status" value="1"/>
</dbReference>
<dbReference type="InterPro" id="IPR003599">
    <property type="entry name" value="Ig_sub"/>
</dbReference>
<keyword evidence="6" id="KW-0677">Repeat</keyword>
<gene>
    <name evidence="23" type="ORF">F2P81_000707</name>
</gene>
<feature type="domain" description="Tyrosine-protein phosphatase" evidence="19">
    <location>
        <begin position="1287"/>
        <end position="1487"/>
    </location>
</feature>
<dbReference type="Pfam" id="PF00102">
    <property type="entry name" value="Y_phosphatase"/>
    <property type="match status" value="2"/>
</dbReference>
<dbReference type="SUPFAM" id="SSF52799">
    <property type="entry name" value="(Phosphotyrosine protein) phosphatases II"/>
    <property type="match status" value="2"/>
</dbReference>
<evidence type="ECO:0000256" key="4">
    <source>
        <dbReference type="ARBA" id="ARBA00022692"/>
    </source>
</evidence>
<evidence type="ECO:0000259" key="21">
    <source>
        <dbReference type="PROSITE" id="PS50835"/>
    </source>
</evidence>
<feature type="domain" description="Fibronectin type-III" evidence="22">
    <location>
        <begin position="583"/>
        <end position="684"/>
    </location>
</feature>
<dbReference type="FunFam" id="2.60.40.10:FF:000015">
    <property type="entry name" value="receptor-type tyrosine-protein phosphatase delta isoform X2"/>
    <property type="match status" value="1"/>
</dbReference>
<keyword evidence="12" id="KW-0675">Receptor</keyword>
<dbReference type="InterPro" id="IPR036179">
    <property type="entry name" value="Ig-like_dom_sf"/>
</dbReference>
<feature type="domain" description="Fibronectin type-III" evidence="22">
    <location>
        <begin position="488"/>
        <end position="578"/>
    </location>
</feature>
<dbReference type="SMART" id="SM00194">
    <property type="entry name" value="PTPc"/>
    <property type="match status" value="1"/>
</dbReference>
<keyword evidence="11" id="KW-1015">Disulfide bond</keyword>
<dbReference type="FunFam" id="2.60.40.10:FF:000068">
    <property type="entry name" value="receptor-type tyrosine-protein phosphatase delta isoform X1"/>
    <property type="match status" value="1"/>
</dbReference>
<dbReference type="SUPFAM" id="SSF48726">
    <property type="entry name" value="Immunoglobulin"/>
    <property type="match status" value="2"/>
</dbReference>
<evidence type="ECO:0000256" key="7">
    <source>
        <dbReference type="ARBA" id="ARBA00022801"/>
    </source>
</evidence>
<feature type="region of interest" description="Disordered" evidence="17">
    <location>
        <begin position="2020"/>
        <end position="2041"/>
    </location>
</feature>
<dbReference type="SMART" id="SM00404">
    <property type="entry name" value="PTPc_motif"/>
    <property type="match status" value="2"/>
</dbReference>
<dbReference type="FunFam" id="2.60.40.10:FF:000036">
    <property type="entry name" value="receptor-type tyrosine-protein phosphatase delta isoform X1"/>
    <property type="match status" value="1"/>
</dbReference>
<keyword evidence="9 18" id="KW-1133">Transmembrane helix</keyword>
<dbReference type="PRINTS" id="PR00014">
    <property type="entry name" value="FNTYPEIII"/>
</dbReference>
<dbReference type="PANTHER" id="PTHR46957:SF3">
    <property type="entry name" value="CYTOKINE RECEPTOR"/>
    <property type="match status" value="1"/>
</dbReference>
<organism evidence="23 24">
    <name type="scientific">Scophthalmus maximus</name>
    <name type="common">Turbot</name>
    <name type="synonym">Psetta maxima</name>
    <dbReference type="NCBI Taxonomy" id="52904"/>
    <lineage>
        <taxon>Eukaryota</taxon>
        <taxon>Metazoa</taxon>
        <taxon>Chordata</taxon>
        <taxon>Craniata</taxon>
        <taxon>Vertebrata</taxon>
        <taxon>Euteleostomi</taxon>
        <taxon>Actinopterygii</taxon>
        <taxon>Neopterygii</taxon>
        <taxon>Teleostei</taxon>
        <taxon>Neoteleostei</taxon>
        <taxon>Acanthomorphata</taxon>
        <taxon>Carangaria</taxon>
        <taxon>Pleuronectiformes</taxon>
        <taxon>Pleuronectoidei</taxon>
        <taxon>Scophthalmidae</taxon>
        <taxon>Scophthalmus</taxon>
    </lineage>
</organism>
<dbReference type="CDD" id="cd05738">
    <property type="entry name" value="IgI_2_RPTP_IIa_LAR_like"/>
    <property type="match status" value="1"/>
</dbReference>
<evidence type="ECO:0000256" key="2">
    <source>
        <dbReference type="ARBA" id="ARBA00010504"/>
    </source>
</evidence>
<evidence type="ECO:0000256" key="3">
    <source>
        <dbReference type="ARBA" id="ARBA00013064"/>
    </source>
</evidence>
<dbReference type="SMART" id="SM00409">
    <property type="entry name" value="IG"/>
    <property type="match status" value="2"/>
</dbReference>
<feature type="domain" description="Fibronectin type-III" evidence="22">
    <location>
        <begin position="798"/>
        <end position="903"/>
    </location>
</feature>
<evidence type="ECO:0000256" key="1">
    <source>
        <dbReference type="ARBA" id="ARBA00004479"/>
    </source>
</evidence>
<feature type="coiled-coil region" evidence="16">
    <location>
        <begin position="1803"/>
        <end position="1830"/>
    </location>
</feature>
<evidence type="ECO:0000256" key="8">
    <source>
        <dbReference type="ARBA" id="ARBA00022912"/>
    </source>
</evidence>
<dbReference type="InterPro" id="IPR003598">
    <property type="entry name" value="Ig_sub2"/>
</dbReference>
<dbReference type="PANTHER" id="PTHR46957">
    <property type="entry name" value="CYTOKINE RECEPTOR"/>
    <property type="match status" value="1"/>
</dbReference>
<dbReference type="Pfam" id="PF13927">
    <property type="entry name" value="Ig_3"/>
    <property type="match status" value="2"/>
</dbReference>
<feature type="domain" description="Fibronectin type-III" evidence="22">
    <location>
        <begin position="1018"/>
        <end position="1102"/>
    </location>
</feature>
<dbReference type="SMART" id="SM00060">
    <property type="entry name" value="FN3"/>
    <property type="match status" value="8"/>
</dbReference>
<dbReference type="Gene3D" id="3.90.190.10">
    <property type="entry name" value="Protein tyrosine phosphatase superfamily"/>
    <property type="match status" value="3"/>
</dbReference>
<evidence type="ECO:0000259" key="22">
    <source>
        <dbReference type="PROSITE" id="PS50853"/>
    </source>
</evidence>
<dbReference type="InterPro" id="IPR013783">
    <property type="entry name" value="Ig-like_fold"/>
</dbReference>
<evidence type="ECO:0000256" key="10">
    <source>
        <dbReference type="ARBA" id="ARBA00023136"/>
    </source>
</evidence>
<dbReference type="FunFam" id="2.60.40.10:FF:000028">
    <property type="entry name" value="Neuronal cell adhesion molecule"/>
    <property type="match status" value="1"/>
</dbReference>
<dbReference type="PROSITE" id="PS50853">
    <property type="entry name" value="FN3"/>
    <property type="match status" value="8"/>
</dbReference>
<keyword evidence="14" id="KW-0393">Immunoglobulin domain</keyword>
<evidence type="ECO:0000256" key="16">
    <source>
        <dbReference type="SAM" id="Coils"/>
    </source>
</evidence>
<feature type="domain" description="Ig-like" evidence="21">
    <location>
        <begin position="109"/>
        <end position="192"/>
    </location>
</feature>
<dbReference type="PROSITE" id="PS00383">
    <property type="entry name" value="TYR_PHOSPHATASE_1"/>
    <property type="match status" value="1"/>
</dbReference>
<dbReference type="PRINTS" id="PR00700">
    <property type="entry name" value="PRTYPHPHTASE"/>
</dbReference>
<evidence type="ECO:0000313" key="23">
    <source>
        <dbReference type="EMBL" id="KAF0047074.1"/>
    </source>
</evidence>
<evidence type="ECO:0000256" key="13">
    <source>
        <dbReference type="ARBA" id="ARBA00023180"/>
    </source>
</evidence>
<dbReference type="Gene3D" id="2.60.40.10">
    <property type="entry name" value="Immunoglobulins"/>
    <property type="match status" value="11"/>
</dbReference>
<comment type="caution">
    <text evidence="23">The sequence shown here is derived from an EMBL/GenBank/DDBJ whole genome shotgun (WGS) entry which is preliminary data.</text>
</comment>